<feature type="compositionally biased region" description="Pro residues" evidence="2">
    <location>
        <begin position="36"/>
        <end position="48"/>
    </location>
</feature>
<dbReference type="EMBL" id="SPHZ02000006">
    <property type="protein sequence ID" value="KAF0914363.1"/>
    <property type="molecule type" value="Genomic_DNA"/>
</dbReference>
<evidence type="ECO:0000259" key="3">
    <source>
        <dbReference type="PROSITE" id="PS50858"/>
    </source>
</evidence>
<sequence length="507" mass="57503">MSWLARSLATSLNIPDDDPGAADDDPDALSPSARILPPPPPPVPPYPPHSAAAEGVKEDLTELSKTLTRQFWGVANFLAPPPGEASPSPSPPSAETRYGTAQTPPEIAGIRSDFAEIGGRFKSGISRISNHKAVSGFSRMASNFFAHEDEGEEEDDLLDAVRDDGDEEQREPVRFRMEEAAADRVRHEAEDYEVRHGWGESVRHGVDDDEARHEVDDDEERHEWEERLRHEVNDDEARHKELEDHELELETVRHEKEEEVEEEWDVIGITEEVLAFATNISRHPETWLDFPLLPDDDESDGPFSYFDMSNAQQEHALAIEQLAPRLAALRIELCPIHMSKECFWKIYFVLLHPRLNKHDAELLSTPQIVEARAMLMQCLQHQSKLETEQLYHRKDDFGMHSEEDTSKDIPEVFPSMLQQTTSIIPITDFETEKHPIQVTEVAVVDKSVIKEQLTKDDSKTPNVLQESFDDDIDDWFDEEAELAGHTTIPIGDEEDVSFSDLEDDDGK</sequence>
<organism evidence="4 5">
    <name type="scientific">Oryza meyeriana var. granulata</name>
    <dbReference type="NCBI Taxonomy" id="110450"/>
    <lineage>
        <taxon>Eukaryota</taxon>
        <taxon>Viridiplantae</taxon>
        <taxon>Streptophyta</taxon>
        <taxon>Embryophyta</taxon>
        <taxon>Tracheophyta</taxon>
        <taxon>Spermatophyta</taxon>
        <taxon>Magnoliopsida</taxon>
        <taxon>Liliopsida</taxon>
        <taxon>Poales</taxon>
        <taxon>Poaceae</taxon>
        <taxon>BOP clade</taxon>
        <taxon>Oryzoideae</taxon>
        <taxon>Oryzeae</taxon>
        <taxon>Oryzinae</taxon>
        <taxon>Oryza</taxon>
        <taxon>Oryza meyeriana</taxon>
    </lineage>
</organism>
<evidence type="ECO:0000256" key="2">
    <source>
        <dbReference type="SAM" id="MobiDB-lite"/>
    </source>
</evidence>
<feature type="region of interest" description="Disordered" evidence="2">
    <location>
        <begin position="75"/>
        <end position="107"/>
    </location>
</feature>
<evidence type="ECO:0000313" key="4">
    <source>
        <dbReference type="EMBL" id="KAF0914363.1"/>
    </source>
</evidence>
<dbReference type="SMART" id="SM00751">
    <property type="entry name" value="BSD"/>
    <property type="match status" value="1"/>
</dbReference>
<dbReference type="OrthoDB" id="2021158at2759"/>
<dbReference type="PROSITE" id="PS50858">
    <property type="entry name" value="BSD"/>
    <property type="match status" value="1"/>
</dbReference>
<dbReference type="InterPro" id="IPR035925">
    <property type="entry name" value="BSD_dom_sf"/>
</dbReference>
<protein>
    <recommendedName>
        <fullName evidence="3">BSD domain-containing protein</fullName>
    </recommendedName>
</protein>
<feature type="compositionally biased region" description="Acidic residues" evidence="2">
    <location>
        <begin position="491"/>
        <end position="507"/>
    </location>
</feature>
<feature type="region of interest" description="Disordered" evidence="2">
    <location>
        <begin position="1"/>
        <end position="56"/>
    </location>
</feature>
<feature type="region of interest" description="Disordered" evidence="2">
    <location>
        <begin position="484"/>
        <end position="507"/>
    </location>
</feature>
<dbReference type="PANTHER" id="PTHR31923">
    <property type="entry name" value="BSD DOMAIN-CONTAINING PROTEIN"/>
    <property type="match status" value="1"/>
</dbReference>
<dbReference type="AlphaFoldDB" id="A0A6G1DRS0"/>
<evidence type="ECO:0000256" key="1">
    <source>
        <dbReference type="SAM" id="Coils"/>
    </source>
</evidence>
<feature type="domain" description="BSD" evidence="3">
    <location>
        <begin position="310"/>
        <end position="355"/>
    </location>
</feature>
<comment type="caution">
    <text evidence="4">The sequence shown here is derived from an EMBL/GenBank/DDBJ whole genome shotgun (WGS) entry which is preliminary data.</text>
</comment>
<keyword evidence="5" id="KW-1185">Reference proteome</keyword>
<evidence type="ECO:0000313" key="5">
    <source>
        <dbReference type="Proteomes" id="UP000479710"/>
    </source>
</evidence>
<dbReference type="SUPFAM" id="SSF140383">
    <property type="entry name" value="BSD domain-like"/>
    <property type="match status" value="1"/>
</dbReference>
<proteinExistence type="predicted"/>
<dbReference type="Gene3D" id="1.10.3970.10">
    <property type="entry name" value="BSD domain"/>
    <property type="match status" value="1"/>
</dbReference>
<accession>A0A6G1DRS0</accession>
<dbReference type="PANTHER" id="PTHR31923:SF4">
    <property type="entry name" value="BSD DOMAIN-CONTAINING PROTEIN"/>
    <property type="match status" value="1"/>
</dbReference>
<feature type="coiled-coil region" evidence="1">
    <location>
        <begin position="225"/>
        <end position="262"/>
    </location>
</feature>
<dbReference type="Proteomes" id="UP000479710">
    <property type="component" value="Unassembled WGS sequence"/>
</dbReference>
<dbReference type="InterPro" id="IPR005607">
    <property type="entry name" value="BSD_dom"/>
</dbReference>
<feature type="compositionally biased region" description="Pro residues" evidence="2">
    <location>
        <begin position="79"/>
        <end position="92"/>
    </location>
</feature>
<keyword evidence="1" id="KW-0175">Coiled coil</keyword>
<gene>
    <name evidence="4" type="ORF">E2562_028242</name>
</gene>
<reference evidence="4 5" key="1">
    <citation type="submission" date="2019-11" db="EMBL/GenBank/DDBJ databases">
        <title>Whole genome sequence of Oryza granulata.</title>
        <authorList>
            <person name="Li W."/>
        </authorList>
    </citation>
    <scope>NUCLEOTIDE SEQUENCE [LARGE SCALE GENOMIC DNA]</scope>
    <source>
        <strain evidence="5">cv. Menghai</strain>
        <tissue evidence="4">Leaf</tissue>
    </source>
</reference>
<name>A0A6G1DRS0_9ORYZ</name>
<dbReference type="Pfam" id="PF03909">
    <property type="entry name" value="BSD"/>
    <property type="match status" value="1"/>
</dbReference>
<feature type="compositionally biased region" description="Acidic residues" evidence="2">
    <location>
        <begin position="15"/>
        <end position="27"/>
    </location>
</feature>